<proteinExistence type="predicted"/>
<dbReference type="RefSeq" id="WP_116888841.1">
    <property type="nucleotide sequence ID" value="NZ_CP031641.1"/>
</dbReference>
<keyword evidence="2" id="KW-1185">Reference proteome</keyword>
<dbReference type="AlphaFoldDB" id="A0AAI8KDI0"/>
<reference evidence="1 2" key="1">
    <citation type="submission" date="2018-08" db="EMBL/GenBank/DDBJ databases">
        <authorList>
            <person name="Lee Y."/>
            <person name="Kakembo D."/>
        </authorList>
    </citation>
    <scope>NUCLEOTIDE SEQUENCE [LARGE SCALE GENOMIC DNA]</scope>
    <source>
        <strain evidence="1 2">JBCS1880</strain>
    </source>
</reference>
<sequence length="270" mass="30607">MDVKVRSAAIDACENILREDFKYNEEHAIWRSINRIIEGLLGRSSELADVYVELHTALAEQPRALKSFFDVFTTAVYSWNPGKIKEAREDRDKLTELNMRIAKVSELLSELLSQRTQVKEVSSFSGDTYYHIMDVVEEASEDNGLFRSHLKKKLDGLTYQYDLKYWPSISKVVAQIGINAASAVTVADDSAANAATEARRPGLADFLKAFEAELDRNRVENIGLIPDDFSLTDSSMASLVNCGLELRVEDLIDASFVKRYRQRERDRDRG</sequence>
<dbReference type="Proteomes" id="UP000258127">
    <property type="component" value="Chromosome"/>
</dbReference>
<accession>A0AAI8KDI0</accession>
<dbReference type="EMBL" id="CP031641">
    <property type="protein sequence ID" value="AXO89510.1"/>
    <property type="molecule type" value="Genomic_DNA"/>
</dbReference>
<protein>
    <submittedName>
        <fullName evidence="1">Uncharacterized protein</fullName>
    </submittedName>
</protein>
<evidence type="ECO:0000313" key="1">
    <source>
        <dbReference type="EMBL" id="AXO89510.1"/>
    </source>
</evidence>
<evidence type="ECO:0000313" key="2">
    <source>
        <dbReference type="Proteomes" id="UP000258127"/>
    </source>
</evidence>
<gene>
    <name evidence="1" type="ORF">DZC75_16410</name>
</gene>
<name>A0AAI8KDI0_9PSED</name>
<organism evidence="1 2">
    <name type="scientific">Pseudomonas parafulva</name>
    <dbReference type="NCBI Taxonomy" id="157782"/>
    <lineage>
        <taxon>Bacteria</taxon>
        <taxon>Pseudomonadati</taxon>
        <taxon>Pseudomonadota</taxon>
        <taxon>Gammaproteobacteria</taxon>
        <taxon>Pseudomonadales</taxon>
        <taxon>Pseudomonadaceae</taxon>
        <taxon>Pseudomonas</taxon>
    </lineage>
</organism>